<dbReference type="KEGG" id="ccp:CHC_T00001196001"/>
<keyword evidence="2" id="KW-1185">Reference proteome</keyword>
<sequence>MVSNFPYWASLSRSSTSCLIGLKQCLHRCYITRVTSHVYITFPWLITDADYRCCPQISDYLDLQWLLALQTPSRVPSLLLNKSTSEKKRILQCTKINLYLVDRPCRPPLNSLIACSKHRRISS</sequence>
<dbReference type="RefSeq" id="XP_005718654.1">
    <property type="nucleotide sequence ID" value="XM_005718597.1"/>
</dbReference>
<name>R7QKZ0_CHOCR</name>
<accession>R7QKZ0</accession>
<dbReference type="Proteomes" id="UP000012073">
    <property type="component" value="Unassembled WGS sequence"/>
</dbReference>
<dbReference type="GeneID" id="17326373"/>
<dbReference type="Gramene" id="CDF38749">
    <property type="protein sequence ID" value="CDF38749"/>
    <property type="gene ID" value="CHC_T00001196001"/>
</dbReference>
<dbReference type="AlphaFoldDB" id="R7QKZ0"/>
<evidence type="ECO:0000313" key="2">
    <source>
        <dbReference type="Proteomes" id="UP000012073"/>
    </source>
</evidence>
<evidence type="ECO:0000313" key="1">
    <source>
        <dbReference type="EMBL" id="CDF38749.1"/>
    </source>
</evidence>
<dbReference type="EMBL" id="HG001963">
    <property type="protein sequence ID" value="CDF38749.1"/>
    <property type="molecule type" value="Genomic_DNA"/>
</dbReference>
<organism evidence="1 2">
    <name type="scientific">Chondrus crispus</name>
    <name type="common">Carrageen Irish moss</name>
    <name type="synonym">Polymorpha crispa</name>
    <dbReference type="NCBI Taxonomy" id="2769"/>
    <lineage>
        <taxon>Eukaryota</taxon>
        <taxon>Rhodophyta</taxon>
        <taxon>Florideophyceae</taxon>
        <taxon>Rhodymeniophycidae</taxon>
        <taxon>Gigartinales</taxon>
        <taxon>Gigartinaceae</taxon>
        <taxon>Chondrus</taxon>
    </lineage>
</organism>
<gene>
    <name evidence="1" type="ORF">CHC_T00001196001</name>
</gene>
<proteinExistence type="predicted"/>
<reference evidence="2" key="1">
    <citation type="journal article" date="2013" name="Proc. Natl. Acad. Sci. U.S.A.">
        <title>Genome structure and metabolic features in the red seaweed Chondrus crispus shed light on evolution of the Archaeplastida.</title>
        <authorList>
            <person name="Collen J."/>
            <person name="Porcel B."/>
            <person name="Carre W."/>
            <person name="Ball S.G."/>
            <person name="Chaparro C."/>
            <person name="Tonon T."/>
            <person name="Barbeyron T."/>
            <person name="Michel G."/>
            <person name="Noel B."/>
            <person name="Valentin K."/>
            <person name="Elias M."/>
            <person name="Artiguenave F."/>
            <person name="Arun A."/>
            <person name="Aury J.M."/>
            <person name="Barbosa-Neto J.F."/>
            <person name="Bothwell J.H."/>
            <person name="Bouget F.Y."/>
            <person name="Brillet L."/>
            <person name="Cabello-Hurtado F."/>
            <person name="Capella-Gutierrez S."/>
            <person name="Charrier B."/>
            <person name="Cladiere L."/>
            <person name="Cock J.M."/>
            <person name="Coelho S.M."/>
            <person name="Colleoni C."/>
            <person name="Czjzek M."/>
            <person name="Da Silva C."/>
            <person name="Delage L."/>
            <person name="Denoeud F."/>
            <person name="Deschamps P."/>
            <person name="Dittami S.M."/>
            <person name="Gabaldon T."/>
            <person name="Gachon C.M."/>
            <person name="Groisillier A."/>
            <person name="Herve C."/>
            <person name="Jabbari K."/>
            <person name="Katinka M."/>
            <person name="Kloareg B."/>
            <person name="Kowalczyk N."/>
            <person name="Labadie K."/>
            <person name="Leblanc C."/>
            <person name="Lopez P.J."/>
            <person name="McLachlan D.H."/>
            <person name="Meslet-Cladiere L."/>
            <person name="Moustafa A."/>
            <person name="Nehr Z."/>
            <person name="Nyvall Collen P."/>
            <person name="Panaud O."/>
            <person name="Partensky F."/>
            <person name="Poulain J."/>
            <person name="Rensing S.A."/>
            <person name="Rousvoal S."/>
            <person name="Samson G."/>
            <person name="Symeonidi A."/>
            <person name="Weissenbach J."/>
            <person name="Zambounis A."/>
            <person name="Wincker P."/>
            <person name="Boyen C."/>
        </authorList>
    </citation>
    <scope>NUCLEOTIDE SEQUENCE [LARGE SCALE GENOMIC DNA]</scope>
    <source>
        <strain evidence="2">cv. Stackhouse</strain>
    </source>
</reference>
<protein>
    <submittedName>
        <fullName evidence="1">Uncharacterized protein</fullName>
    </submittedName>
</protein>